<dbReference type="OrthoDB" id="6034421at2"/>
<organism evidence="1 2">
    <name type="scientific">Bordetella bronchiseptica 253</name>
    <dbReference type="NCBI Taxonomy" id="568707"/>
    <lineage>
        <taxon>Bacteria</taxon>
        <taxon>Pseudomonadati</taxon>
        <taxon>Pseudomonadota</taxon>
        <taxon>Betaproteobacteria</taxon>
        <taxon>Burkholderiales</taxon>
        <taxon>Alcaligenaceae</taxon>
        <taxon>Bordetella</taxon>
    </lineage>
</organism>
<reference evidence="1 2" key="1">
    <citation type="journal article" date="2012" name="BMC Genomics">
        <title>Comparative genomics of the classical Bordetella subspecies: the evolution and exchange of virulence-associated diversity amongst closely related pathogens.</title>
        <authorList>
            <person name="Park J."/>
            <person name="Zhang Y."/>
            <person name="Buboltz A.M."/>
            <person name="Zhang X."/>
            <person name="Schuster S.C."/>
            <person name="Ahuja U."/>
            <person name="Liu M."/>
            <person name="Miller J.F."/>
            <person name="Sebaihia M."/>
            <person name="Bentley S.D."/>
            <person name="Parkhill J."/>
            <person name="Harvill E.T."/>
        </authorList>
    </citation>
    <scope>NUCLEOTIDE SEQUENCE [LARGE SCALE GENOMIC DNA]</scope>
    <source>
        <strain evidence="1 2">253</strain>
    </source>
</reference>
<dbReference type="RefSeq" id="WP_015064518.1">
    <property type="nucleotide sequence ID" value="NC_019382.1"/>
</dbReference>
<name>A0A0C6P8Y1_BORBO</name>
<dbReference type="KEGG" id="bbh:BN112_2652"/>
<protein>
    <submittedName>
        <fullName evidence="1">Uncharacterized protein</fullName>
    </submittedName>
</protein>
<dbReference type="EMBL" id="HE965806">
    <property type="protein sequence ID" value="CCJ54569.1"/>
    <property type="molecule type" value="Genomic_DNA"/>
</dbReference>
<gene>
    <name evidence="1" type="ORF">BN112_2652</name>
</gene>
<proteinExistence type="predicted"/>
<evidence type="ECO:0000313" key="1">
    <source>
        <dbReference type="EMBL" id="CCJ54569.1"/>
    </source>
</evidence>
<dbReference type="Proteomes" id="UP000007564">
    <property type="component" value="Chromosome"/>
</dbReference>
<dbReference type="HOGENOM" id="CLU_599456_0_0_4"/>
<evidence type="ECO:0000313" key="2">
    <source>
        <dbReference type="Proteomes" id="UP000007564"/>
    </source>
</evidence>
<sequence length="456" mass="48850">MHIRSILLHHEGAWRLLADGQLTAQAGYPTLARPVVAVSDFGQATLGMTLLEGSPQHAAAVIEKKLRADGMIDQESRILVHHVKHFGKGYQALYTAVTLADWQNLTTWSGNQADHCPLVPLAALLWSAVGNGRGVMLRLGRQLIFMAQAKHRMLYASAITFSDQEEDLDTAVLNLAASIRDEVGDNPEDVERLLVSWTVSLAADSLEMDERLARRFAEQSGLATRLAPAEALRDEAGRAVYSALPALVAAAPVRVAVNDNASKLMYLAERALPWASVASLTLAAVLSVQAGSWALKAGKAQQQALQETRDSEPLRAEIGRLAATRAMPEAYPAQRAFLERADALREQTDPVEVLNALRSASAGGIRILRVHVTTTRPQQAGAAGERLLAVDGVLDGSQGSTPGALLARFVGVLRENGYVATSVDPNAASASSQPPAGFFSYHLRQAPPVALARKQP</sequence>
<dbReference type="AlphaFoldDB" id="A0A0C6P8Y1"/>
<accession>A0A0C6P8Y1</accession>